<dbReference type="Pfam" id="PF03189">
    <property type="entry name" value="Otopetrin"/>
    <property type="match status" value="1"/>
</dbReference>
<evidence type="ECO:0000256" key="2">
    <source>
        <dbReference type="ARBA" id="ARBA00006513"/>
    </source>
</evidence>
<evidence type="ECO:0000256" key="6">
    <source>
        <dbReference type="ARBA" id="ARBA00022781"/>
    </source>
</evidence>
<evidence type="ECO:0000256" key="5">
    <source>
        <dbReference type="ARBA" id="ARBA00022692"/>
    </source>
</evidence>
<keyword evidence="3" id="KW-0813">Transport</keyword>
<dbReference type="AlphaFoldDB" id="A0A4Y2HKB0"/>
<dbReference type="GO" id="GO:0005886">
    <property type="term" value="C:plasma membrane"/>
    <property type="evidence" value="ECO:0007669"/>
    <property type="project" value="UniProtKB-SubCell"/>
</dbReference>
<dbReference type="PANTHER" id="PTHR21522:SF32">
    <property type="entry name" value="OTOPETRIN-2"/>
    <property type="match status" value="1"/>
</dbReference>
<protein>
    <submittedName>
        <fullName evidence="12">Proton channel OtopLc</fullName>
    </submittedName>
</protein>
<evidence type="ECO:0000256" key="8">
    <source>
        <dbReference type="ARBA" id="ARBA00023065"/>
    </source>
</evidence>
<feature type="transmembrane region" description="Helical" evidence="11">
    <location>
        <begin position="199"/>
        <end position="219"/>
    </location>
</feature>
<dbReference type="Proteomes" id="UP000499080">
    <property type="component" value="Unassembled WGS sequence"/>
</dbReference>
<organism evidence="12 13">
    <name type="scientific">Araneus ventricosus</name>
    <name type="common">Orbweaver spider</name>
    <name type="synonym">Epeira ventricosa</name>
    <dbReference type="NCBI Taxonomy" id="182803"/>
    <lineage>
        <taxon>Eukaryota</taxon>
        <taxon>Metazoa</taxon>
        <taxon>Ecdysozoa</taxon>
        <taxon>Arthropoda</taxon>
        <taxon>Chelicerata</taxon>
        <taxon>Arachnida</taxon>
        <taxon>Araneae</taxon>
        <taxon>Araneomorphae</taxon>
        <taxon>Entelegynae</taxon>
        <taxon>Araneoidea</taxon>
        <taxon>Araneidae</taxon>
        <taxon>Araneus</taxon>
    </lineage>
</organism>
<dbReference type="OrthoDB" id="6429739at2759"/>
<comment type="caution">
    <text evidence="12">The sequence shown here is derived from an EMBL/GenBank/DDBJ whole genome shotgun (WGS) entry which is preliminary data.</text>
</comment>
<dbReference type="GO" id="GO:0015252">
    <property type="term" value="F:proton channel activity"/>
    <property type="evidence" value="ECO:0007669"/>
    <property type="project" value="InterPro"/>
</dbReference>
<keyword evidence="5 11" id="KW-0812">Transmembrane</keyword>
<evidence type="ECO:0000256" key="7">
    <source>
        <dbReference type="ARBA" id="ARBA00022989"/>
    </source>
</evidence>
<evidence type="ECO:0000313" key="12">
    <source>
        <dbReference type="EMBL" id="GBM65649.1"/>
    </source>
</evidence>
<keyword evidence="4" id="KW-1003">Cell membrane</keyword>
<keyword evidence="8" id="KW-0406">Ion transport</keyword>
<comment type="similarity">
    <text evidence="2">Belongs to the otopetrin family.</text>
</comment>
<accession>A0A4Y2HKB0</accession>
<name>A0A4Y2HKB0_ARAVE</name>
<dbReference type="EMBL" id="BGPR01001987">
    <property type="protein sequence ID" value="GBM65649.1"/>
    <property type="molecule type" value="Genomic_DNA"/>
</dbReference>
<feature type="transmembrane region" description="Helical" evidence="11">
    <location>
        <begin position="99"/>
        <end position="119"/>
    </location>
</feature>
<evidence type="ECO:0000256" key="11">
    <source>
        <dbReference type="SAM" id="Phobius"/>
    </source>
</evidence>
<reference evidence="12 13" key="1">
    <citation type="journal article" date="2019" name="Sci. Rep.">
        <title>Orb-weaving spider Araneus ventricosus genome elucidates the spidroin gene catalogue.</title>
        <authorList>
            <person name="Kono N."/>
            <person name="Nakamura H."/>
            <person name="Ohtoshi R."/>
            <person name="Moran D.A.P."/>
            <person name="Shinohara A."/>
            <person name="Yoshida Y."/>
            <person name="Fujiwara M."/>
            <person name="Mori M."/>
            <person name="Tomita M."/>
            <person name="Arakawa K."/>
        </authorList>
    </citation>
    <scope>NUCLEOTIDE SEQUENCE [LARGE SCALE GENOMIC DNA]</scope>
</reference>
<feature type="transmembrane region" description="Helical" evidence="11">
    <location>
        <begin position="41"/>
        <end position="61"/>
    </location>
</feature>
<evidence type="ECO:0000256" key="4">
    <source>
        <dbReference type="ARBA" id="ARBA00022475"/>
    </source>
</evidence>
<comment type="subcellular location">
    <subcellularLocation>
        <location evidence="1">Cell membrane</location>
        <topology evidence="1">Multi-pass membrane protein</topology>
    </subcellularLocation>
</comment>
<keyword evidence="10" id="KW-0407">Ion channel</keyword>
<dbReference type="InterPro" id="IPR004878">
    <property type="entry name" value="Otopetrin"/>
</dbReference>
<keyword evidence="7 11" id="KW-1133">Transmembrane helix</keyword>
<evidence type="ECO:0000256" key="10">
    <source>
        <dbReference type="ARBA" id="ARBA00023303"/>
    </source>
</evidence>
<feature type="transmembrane region" description="Helical" evidence="11">
    <location>
        <begin position="240"/>
        <end position="259"/>
    </location>
</feature>
<dbReference type="PANTHER" id="PTHR21522">
    <property type="entry name" value="PROTON CHANNEL OTOP"/>
    <property type="match status" value="1"/>
</dbReference>
<keyword evidence="13" id="KW-1185">Reference proteome</keyword>
<feature type="transmembrane region" description="Helical" evidence="11">
    <location>
        <begin position="173"/>
        <end position="193"/>
    </location>
</feature>
<gene>
    <name evidence="12" type="primary">CG42265_10</name>
    <name evidence="12" type="ORF">AVEN_217641_1</name>
</gene>
<feature type="transmembrane region" description="Helical" evidence="11">
    <location>
        <begin position="131"/>
        <end position="153"/>
    </location>
</feature>
<proteinExistence type="inferred from homology"/>
<sequence>MARHCIWNSFDHHEETEGLMEFHLCMQNSTIGDIWEKAMPYLYPFLVQYCLVATAIIYITWSNLHSHRMKMQRFTAVSVYGKPTNQHDEVNCGGSTRGLFLGLLILVAGIIAIILFFVLAQDKDFNVHVMIGALECGIFGLSILVTIIGIVQIRKMKSKTSRKRRLSELLQRIGMLAVYVYGICNMIAGGVSMGRLPNFLLFLDGTLMVFQAFIQSLFIHQVSKKRLSPLNIDEKPGREVVIFLVFTNIVLWILESFTTQKQLRSGLQQEFYGDIAWPVITRIVLPFVIFYRFHSAVALMEAWRKSYRVKQN</sequence>
<evidence type="ECO:0000256" key="1">
    <source>
        <dbReference type="ARBA" id="ARBA00004651"/>
    </source>
</evidence>
<keyword evidence="9 11" id="KW-0472">Membrane</keyword>
<keyword evidence="6" id="KW-0375">Hydrogen ion transport</keyword>
<evidence type="ECO:0000313" key="13">
    <source>
        <dbReference type="Proteomes" id="UP000499080"/>
    </source>
</evidence>
<evidence type="ECO:0000256" key="9">
    <source>
        <dbReference type="ARBA" id="ARBA00023136"/>
    </source>
</evidence>
<evidence type="ECO:0000256" key="3">
    <source>
        <dbReference type="ARBA" id="ARBA00022448"/>
    </source>
</evidence>
<feature type="transmembrane region" description="Helical" evidence="11">
    <location>
        <begin position="279"/>
        <end position="300"/>
    </location>
</feature>